<dbReference type="VEuPathDB" id="FungiDB:PSHT_13798"/>
<evidence type="ECO:0000313" key="3">
    <source>
        <dbReference type="Proteomes" id="UP000238274"/>
    </source>
</evidence>
<organism evidence="2 3">
    <name type="scientific">Puccinia striiformis</name>
    <dbReference type="NCBI Taxonomy" id="27350"/>
    <lineage>
        <taxon>Eukaryota</taxon>
        <taxon>Fungi</taxon>
        <taxon>Dikarya</taxon>
        <taxon>Basidiomycota</taxon>
        <taxon>Pucciniomycotina</taxon>
        <taxon>Pucciniomycetes</taxon>
        <taxon>Pucciniales</taxon>
        <taxon>Pucciniaceae</taxon>
        <taxon>Puccinia</taxon>
    </lineage>
</organism>
<dbReference type="SUPFAM" id="SSF56726">
    <property type="entry name" value="DNA topoisomerase IV, alpha subunit"/>
    <property type="match status" value="1"/>
</dbReference>
<dbReference type="GO" id="GO:0003677">
    <property type="term" value="F:DNA binding"/>
    <property type="evidence" value="ECO:0007669"/>
    <property type="project" value="InterPro"/>
</dbReference>
<dbReference type="VEuPathDB" id="FungiDB:PSTT_11092"/>
<dbReference type="Proteomes" id="UP000238274">
    <property type="component" value="Unassembled WGS sequence"/>
</dbReference>
<dbReference type="OrthoDB" id="5377392at2759"/>
<feature type="domain" description="Topoisomerase 6 subunit A/Spo11 TOPRIM" evidence="1">
    <location>
        <begin position="38"/>
        <end position="131"/>
    </location>
</feature>
<accession>A0A2S4UNS9</accession>
<comment type="caution">
    <text evidence="2">The sequence shown here is derived from an EMBL/GenBank/DDBJ whole genome shotgun (WGS) entry which is preliminary data.</text>
</comment>
<feature type="non-terminal residue" evidence="2">
    <location>
        <position position="172"/>
    </location>
</feature>
<gene>
    <name evidence="2" type="ORF">PSHT_13798</name>
</gene>
<dbReference type="EMBL" id="PKSM01000286">
    <property type="protein sequence ID" value="POV98891.1"/>
    <property type="molecule type" value="Genomic_DNA"/>
</dbReference>
<reference evidence="3" key="3">
    <citation type="journal article" date="2018" name="Mol. Plant Microbe Interact.">
        <title>Genome sequence resources for the wheat stripe rust pathogen (Puccinia striiformis f. sp. tritici) and the barley stripe rust pathogen (Puccinia striiformis f. sp. hordei).</title>
        <authorList>
            <person name="Xia C."/>
            <person name="Wang M."/>
            <person name="Yin C."/>
            <person name="Cornejo O.E."/>
            <person name="Hulbert S.H."/>
            <person name="Chen X."/>
        </authorList>
    </citation>
    <scope>NUCLEOTIDE SEQUENCE [LARGE SCALE GENOMIC DNA]</scope>
    <source>
        <strain evidence="3">93TX-2</strain>
    </source>
</reference>
<evidence type="ECO:0000313" key="2">
    <source>
        <dbReference type="EMBL" id="POV98891.1"/>
    </source>
</evidence>
<reference evidence="2 3" key="1">
    <citation type="submission" date="2017-12" db="EMBL/GenBank/DDBJ databases">
        <title>Gene loss provides genomic basis for host adaptation in cereal stripe rust fungi.</title>
        <authorList>
            <person name="Xia C."/>
        </authorList>
    </citation>
    <scope>NUCLEOTIDE SEQUENCE [LARGE SCALE GENOMIC DNA]</scope>
    <source>
        <strain evidence="2 3">93TX-2</strain>
    </source>
</reference>
<dbReference type="InterPro" id="IPR036078">
    <property type="entry name" value="Spo11/TopoVI_A_sf"/>
</dbReference>
<keyword evidence="3" id="KW-1185">Reference proteome</keyword>
<dbReference type="Gene3D" id="3.40.1360.10">
    <property type="match status" value="1"/>
</dbReference>
<protein>
    <recommendedName>
        <fullName evidence="1">Topoisomerase 6 subunit A/Spo11 TOPRIM domain-containing protein</fullName>
    </recommendedName>
</protein>
<proteinExistence type="predicted"/>
<dbReference type="AlphaFoldDB" id="A0A2S4UNS9"/>
<name>A0A2S4UNS9_9BASI</name>
<reference evidence="3" key="2">
    <citation type="journal article" date="2018" name="BMC Genomics">
        <title>Genomic insights into host adaptation between the wheat stripe rust pathogen (Puccinia striiformis f. sp. tritici) and the barley stripe rust pathogen (Puccinia striiformis f. sp. hordei).</title>
        <authorList>
            <person name="Xia C."/>
            <person name="Wang M."/>
            <person name="Yin C."/>
            <person name="Cornejo O.E."/>
            <person name="Hulbert S.H."/>
            <person name="Chen X."/>
        </authorList>
    </citation>
    <scope>NUCLEOTIDE SEQUENCE [LARGE SCALE GENOMIC DNA]</scope>
    <source>
        <strain evidence="3">93TX-2</strain>
    </source>
</reference>
<dbReference type="Pfam" id="PF21180">
    <property type="entry name" value="TOP6A-Spo11_Toprim"/>
    <property type="match status" value="1"/>
</dbReference>
<dbReference type="InterPro" id="IPR034136">
    <property type="entry name" value="TOPRIM_Topo6A/Spo11"/>
</dbReference>
<sequence length="172" mass="19419">MAAYADGLNPSTAIPEMELVAQITPAADVRFIFIVKKQGRGTPDLSTRQLANRLSTHEELVKRGVSTYIISDTDPYGYSITFCYKYGSWALQFYEGLTSRNAIRIGIQPMDEEDYHKLKFLLDDNQISDSERSELEVFKEGQKSDLGIIFTSLDVQIAGNPQDTREKVNLEK</sequence>
<dbReference type="GO" id="GO:0005694">
    <property type="term" value="C:chromosome"/>
    <property type="evidence" value="ECO:0007669"/>
    <property type="project" value="InterPro"/>
</dbReference>
<evidence type="ECO:0000259" key="1">
    <source>
        <dbReference type="Pfam" id="PF21180"/>
    </source>
</evidence>